<dbReference type="PANTHER" id="PTHR48078:SF6">
    <property type="entry name" value="L-THREONINE DEHYDRATASE CATABOLIC TDCB"/>
    <property type="match status" value="1"/>
</dbReference>
<proteinExistence type="predicted"/>
<name>A0ABY8QJF4_9RHOB</name>
<organism evidence="5 6">
    <name type="scientific">Tropicibacter oceani</name>
    <dbReference type="NCBI Taxonomy" id="3058420"/>
    <lineage>
        <taxon>Bacteria</taxon>
        <taxon>Pseudomonadati</taxon>
        <taxon>Pseudomonadota</taxon>
        <taxon>Alphaproteobacteria</taxon>
        <taxon>Rhodobacterales</taxon>
        <taxon>Roseobacteraceae</taxon>
        <taxon>Tropicibacter</taxon>
    </lineage>
</organism>
<evidence type="ECO:0000259" key="4">
    <source>
        <dbReference type="Pfam" id="PF00291"/>
    </source>
</evidence>
<sequence>MDWKSEIESAAARIKGHVVQTPVMRSDALWDRDIELKLEHLQHTGSFKARGAFNTLTALDVPAGGVVAASGGNHGAAVAFAASRLGHRARIFVPEIAGPSKIALIERTGADLTVVPGEYADALALAQRYEAEQGAMQVHAYDAPHTVAGQGTVLREWEAQGLEADTLLIAVGGGGLIAGALAWAQGARKIVAVEPMSCCALAKALEAGEPVDVPVSGVAANALGARRIGSICFDLARQKETKVALVPDGAILQAQMALWQSHRVLVEPAGACALAALQWGAYVPDPGERVAVLLCGGNIAPDPLG</sequence>
<dbReference type="PROSITE" id="PS00165">
    <property type="entry name" value="DEHYDRATASE_SER_THR"/>
    <property type="match status" value="1"/>
</dbReference>
<dbReference type="EMBL" id="CP124616">
    <property type="protein sequence ID" value="WGW04277.1"/>
    <property type="molecule type" value="Genomic_DNA"/>
</dbReference>
<protein>
    <submittedName>
        <fullName evidence="5">Threonine/serine dehydratase</fullName>
    </submittedName>
</protein>
<dbReference type="Pfam" id="PF00291">
    <property type="entry name" value="PALP"/>
    <property type="match status" value="1"/>
</dbReference>
<keyword evidence="3" id="KW-0456">Lyase</keyword>
<evidence type="ECO:0000313" key="6">
    <source>
        <dbReference type="Proteomes" id="UP001241605"/>
    </source>
</evidence>
<dbReference type="NCBIfam" id="NF006094">
    <property type="entry name" value="PRK08246.1"/>
    <property type="match status" value="1"/>
</dbReference>
<reference evidence="5 6" key="1">
    <citation type="submission" date="2023-05" db="EMBL/GenBank/DDBJ databases">
        <title>YMD87, complete Genome.</title>
        <authorList>
            <person name="Zhang J."/>
            <person name="Xu X."/>
        </authorList>
    </citation>
    <scope>NUCLEOTIDE SEQUENCE [LARGE SCALE GENOMIC DNA]</scope>
    <source>
        <strain evidence="5 6">YMD87</strain>
    </source>
</reference>
<comment type="cofactor">
    <cofactor evidence="1">
        <name>pyridoxal 5'-phosphate</name>
        <dbReference type="ChEBI" id="CHEBI:597326"/>
    </cofactor>
</comment>
<dbReference type="SUPFAM" id="SSF53686">
    <property type="entry name" value="Tryptophan synthase beta subunit-like PLP-dependent enzymes"/>
    <property type="match status" value="1"/>
</dbReference>
<dbReference type="RefSeq" id="WP_282300907.1">
    <property type="nucleotide sequence ID" value="NZ_CP124616.1"/>
</dbReference>
<gene>
    <name evidence="5" type="ORF">QF118_01690</name>
</gene>
<keyword evidence="2" id="KW-0663">Pyridoxal phosphate</keyword>
<evidence type="ECO:0000256" key="2">
    <source>
        <dbReference type="ARBA" id="ARBA00022898"/>
    </source>
</evidence>
<dbReference type="InterPro" id="IPR050147">
    <property type="entry name" value="Ser/Thr_Dehydratase"/>
</dbReference>
<dbReference type="InterPro" id="IPR001926">
    <property type="entry name" value="TrpB-like_PALP"/>
</dbReference>
<dbReference type="Gene3D" id="3.40.50.1100">
    <property type="match status" value="2"/>
</dbReference>
<evidence type="ECO:0000256" key="3">
    <source>
        <dbReference type="ARBA" id="ARBA00023239"/>
    </source>
</evidence>
<evidence type="ECO:0000256" key="1">
    <source>
        <dbReference type="ARBA" id="ARBA00001933"/>
    </source>
</evidence>
<feature type="domain" description="Tryptophan synthase beta chain-like PALP" evidence="4">
    <location>
        <begin position="15"/>
        <end position="296"/>
    </location>
</feature>
<keyword evidence="6" id="KW-1185">Reference proteome</keyword>
<evidence type="ECO:0000313" key="5">
    <source>
        <dbReference type="EMBL" id="WGW04277.1"/>
    </source>
</evidence>
<dbReference type="Proteomes" id="UP001241605">
    <property type="component" value="Chromosome"/>
</dbReference>
<accession>A0ABY8QJF4</accession>
<dbReference type="PANTHER" id="PTHR48078">
    <property type="entry name" value="THREONINE DEHYDRATASE, MITOCHONDRIAL-RELATED"/>
    <property type="match status" value="1"/>
</dbReference>
<dbReference type="InterPro" id="IPR000634">
    <property type="entry name" value="Ser/Thr_deHydtase_PyrdxlP-BS"/>
</dbReference>
<dbReference type="InterPro" id="IPR036052">
    <property type="entry name" value="TrpB-like_PALP_sf"/>
</dbReference>